<sequence length="25" mass="2776">MVALLFISRHQFGSGRGAVTRRSDN</sequence>
<dbReference type="EMBL" id="JAMZMK010006202">
    <property type="protein sequence ID" value="KAI7750125.1"/>
    <property type="molecule type" value="Genomic_DNA"/>
</dbReference>
<gene>
    <name evidence="1" type="ORF">M8C21_013373</name>
</gene>
<dbReference type="AlphaFoldDB" id="A0AAD5D187"/>
<evidence type="ECO:0000313" key="1">
    <source>
        <dbReference type="EMBL" id="KAI7750125.1"/>
    </source>
</evidence>
<dbReference type="Proteomes" id="UP001206925">
    <property type="component" value="Unassembled WGS sequence"/>
</dbReference>
<organism evidence="1 2">
    <name type="scientific">Ambrosia artemisiifolia</name>
    <name type="common">Common ragweed</name>
    <dbReference type="NCBI Taxonomy" id="4212"/>
    <lineage>
        <taxon>Eukaryota</taxon>
        <taxon>Viridiplantae</taxon>
        <taxon>Streptophyta</taxon>
        <taxon>Embryophyta</taxon>
        <taxon>Tracheophyta</taxon>
        <taxon>Spermatophyta</taxon>
        <taxon>Magnoliopsida</taxon>
        <taxon>eudicotyledons</taxon>
        <taxon>Gunneridae</taxon>
        <taxon>Pentapetalae</taxon>
        <taxon>asterids</taxon>
        <taxon>campanulids</taxon>
        <taxon>Asterales</taxon>
        <taxon>Asteraceae</taxon>
        <taxon>Asteroideae</taxon>
        <taxon>Heliantheae alliance</taxon>
        <taxon>Heliantheae</taxon>
        <taxon>Ambrosia</taxon>
    </lineage>
</organism>
<comment type="caution">
    <text evidence="1">The sequence shown here is derived from an EMBL/GenBank/DDBJ whole genome shotgun (WGS) entry which is preliminary data.</text>
</comment>
<protein>
    <submittedName>
        <fullName evidence="1">Uncharacterized protein</fullName>
    </submittedName>
</protein>
<proteinExistence type="predicted"/>
<reference evidence="1" key="1">
    <citation type="submission" date="2022-06" db="EMBL/GenBank/DDBJ databases">
        <title>Uncovering the hologenomic basis of an extraordinary plant invasion.</title>
        <authorList>
            <person name="Bieker V.C."/>
            <person name="Martin M.D."/>
            <person name="Gilbert T."/>
            <person name="Hodgins K."/>
            <person name="Battlay P."/>
            <person name="Petersen B."/>
            <person name="Wilson J."/>
        </authorList>
    </citation>
    <scope>NUCLEOTIDE SEQUENCE</scope>
    <source>
        <strain evidence="1">AA19_3_7</strain>
        <tissue evidence="1">Leaf</tissue>
    </source>
</reference>
<evidence type="ECO:0000313" key="2">
    <source>
        <dbReference type="Proteomes" id="UP001206925"/>
    </source>
</evidence>
<name>A0AAD5D187_AMBAR</name>
<accession>A0AAD5D187</accession>
<keyword evidence="2" id="KW-1185">Reference proteome</keyword>